<reference evidence="4" key="1">
    <citation type="submission" date="2023-03" db="EMBL/GenBank/DDBJ databases">
        <title>Edaphobacter sp.</title>
        <authorList>
            <person name="Huber K.J."/>
            <person name="Papendorf J."/>
            <person name="Pilke C."/>
            <person name="Bunk B."/>
            <person name="Sproeer C."/>
            <person name="Pester M."/>
        </authorList>
    </citation>
    <scope>NUCLEOTIDE SEQUENCE</scope>
    <source>
        <strain evidence="3">DSM 109919</strain>
        <strain evidence="4">DSM 109920</strain>
    </source>
</reference>
<evidence type="ECO:0000259" key="2">
    <source>
        <dbReference type="Pfam" id="PF00582"/>
    </source>
</evidence>
<dbReference type="InterPro" id="IPR014729">
    <property type="entry name" value="Rossmann-like_a/b/a_fold"/>
</dbReference>
<gene>
    <name evidence="3" type="ORF">P4G45_05845</name>
    <name evidence="4" type="ORF">P8936_05820</name>
</gene>
<sequence length="297" mass="31585">MAVIGDQVGLTVDRIVLATDFSPSSESATKYAKLLAKRFSSNLTLAHVVDLSMAARSEQAVVGYPIGDMRRASSENLERLLKDLTSDRIRATAQILEAHNPAAAIVGLAEQLKADLIVTGTHARHGLNKAILGSCAEGIFRHASCPVFTVGPKLKAPSAENIAFDRIVFATDFTSSAAEKAAVALAFAQDSMATIYLCHVLKDAGADISEMFELQVKFQSALKKMVPQSTLDWCTPECVVELGEVAPHILGLAKRVGADVIILGARRSSTWFAHLADGVVGHVLANAECPVMTICSS</sequence>
<evidence type="ECO:0000256" key="1">
    <source>
        <dbReference type="ARBA" id="ARBA00008791"/>
    </source>
</evidence>
<dbReference type="Pfam" id="PF00582">
    <property type="entry name" value="Usp"/>
    <property type="match status" value="2"/>
</dbReference>
<dbReference type="PRINTS" id="PR01438">
    <property type="entry name" value="UNVRSLSTRESS"/>
</dbReference>
<accession>A0AAU7DAL4</accession>
<dbReference type="PANTHER" id="PTHR46268">
    <property type="entry name" value="STRESS RESPONSE PROTEIN NHAX"/>
    <property type="match status" value="1"/>
</dbReference>
<protein>
    <submittedName>
        <fullName evidence="4">Universal stress protein</fullName>
    </submittedName>
</protein>
<dbReference type="Gene3D" id="3.40.50.620">
    <property type="entry name" value="HUPs"/>
    <property type="match status" value="2"/>
</dbReference>
<feature type="domain" description="UspA" evidence="2">
    <location>
        <begin position="13"/>
        <end position="150"/>
    </location>
</feature>
<feature type="domain" description="UspA" evidence="2">
    <location>
        <begin position="164"/>
        <end position="293"/>
    </location>
</feature>
<dbReference type="InterPro" id="IPR006016">
    <property type="entry name" value="UspA"/>
</dbReference>
<dbReference type="InterPro" id="IPR006015">
    <property type="entry name" value="Universal_stress_UspA"/>
</dbReference>
<dbReference type="EMBL" id="CP121194">
    <property type="protein sequence ID" value="XBH11250.1"/>
    <property type="molecule type" value="Genomic_DNA"/>
</dbReference>
<evidence type="ECO:0000313" key="3">
    <source>
        <dbReference type="EMBL" id="XBH11250.1"/>
    </source>
</evidence>
<dbReference type="AlphaFoldDB" id="A0AAU7DAL4"/>
<comment type="similarity">
    <text evidence="1">Belongs to the universal stress protein A family.</text>
</comment>
<accession>A0AAU7D1M4</accession>
<proteinExistence type="inferred from homology"/>
<dbReference type="SUPFAM" id="SSF52402">
    <property type="entry name" value="Adenine nucleotide alpha hydrolases-like"/>
    <property type="match status" value="2"/>
</dbReference>
<organism evidence="4">
    <name type="scientific">Edaphobacter paludis</name>
    <dbReference type="NCBI Taxonomy" id="3035702"/>
    <lineage>
        <taxon>Bacteria</taxon>
        <taxon>Pseudomonadati</taxon>
        <taxon>Acidobacteriota</taxon>
        <taxon>Terriglobia</taxon>
        <taxon>Terriglobales</taxon>
        <taxon>Acidobacteriaceae</taxon>
        <taxon>Edaphobacter</taxon>
    </lineage>
</organism>
<evidence type="ECO:0000313" key="4">
    <source>
        <dbReference type="EMBL" id="XBH14680.1"/>
    </source>
</evidence>
<dbReference type="RefSeq" id="WP_348268738.1">
    <property type="nucleotide sequence ID" value="NZ_CP121194.1"/>
</dbReference>
<dbReference type="EMBL" id="CP121195">
    <property type="protein sequence ID" value="XBH14680.1"/>
    <property type="molecule type" value="Genomic_DNA"/>
</dbReference>
<dbReference type="CDD" id="cd00293">
    <property type="entry name" value="USP-like"/>
    <property type="match status" value="2"/>
</dbReference>
<name>A0AAU7DAL4_9BACT</name>
<dbReference type="KEGG" id="epl:P4G45_05845"/>
<dbReference type="PANTHER" id="PTHR46268:SF6">
    <property type="entry name" value="UNIVERSAL STRESS PROTEIN UP12"/>
    <property type="match status" value="1"/>
</dbReference>